<dbReference type="KEGG" id="llh:I41_21890"/>
<evidence type="ECO:0000256" key="2">
    <source>
        <dbReference type="SAM" id="SignalP"/>
    </source>
</evidence>
<dbReference type="InterPro" id="IPR012347">
    <property type="entry name" value="Ferritin-like"/>
</dbReference>
<dbReference type="EMBL" id="CP036339">
    <property type="protein sequence ID" value="QDT73001.1"/>
    <property type="molecule type" value="Genomic_DNA"/>
</dbReference>
<feature type="domain" description="DUF4142" evidence="3">
    <location>
        <begin position="226"/>
        <end position="292"/>
    </location>
</feature>
<proteinExistence type="predicted"/>
<feature type="chain" id="PRO_5022236511" description="DUF4142 domain-containing protein" evidence="2">
    <location>
        <begin position="27"/>
        <end position="321"/>
    </location>
</feature>
<dbReference type="InterPro" id="IPR025419">
    <property type="entry name" value="DUF4142"/>
</dbReference>
<keyword evidence="5" id="KW-1185">Reference proteome</keyword>
<feature type="compositionally biased region" description="Low complexity" evidence="1">
    <location>
        <begin position="48"/>
        <end position="64"/>
    </location>
</feature>
<evidence type="ECO:0000259" key="3">
    <source>
        <dbReference type="Pfam" id="PF13628"/>
    </source>
</evidence>
<gene>
    <name evidence="4" type="ORF">I41_21890</name>
</gene>
<feature type="compositionally biased region" description="Low complexity" evidence="1">
    <location>
        <begin position="175"/>
        <end position="205"/>
    </location>
</feature>
<evidence type="ECO:0000256" key="1">
    <source>
        <dbReference type="SAM" id="MobiDB-lite"/>
    </source>
</evidence>
<accession>A0A517TX98</accession>
<organism evidence="4 5">
    <name type="scientific">Lacipirellula limnantheis</name>
    <dbReference type="NCBI Taxonomy" id="2528024"/>
    <lineage>
        <taxon>Bacteria</taxon>
        <taxon>Pseudomonadati</taxon>
        <taxon>Planctomycetota</taxon>
        <taxon>Planctomycetia</taxon>
        <taxon>Pirellulales</taxon>
        <taxon>Lacipirellulaceae</taxon>
        <taxon>Lacipirellula</taxon>
    </lineage>
</organism>
<keyword evidence="2" id="KW-0732">Signal</keyword>
<evidence type="ECO:0000313" key="4">
    <source>
        <dbReference type="EMBL" id="QDT73001.1"/>
    </source>
</evidence>
<dbReference type="RefSeq" id="WP_145432506.1">
    <property type="nucleotide sequence ID" value="NZ_CP036339.1"/>
</dbReference>
<dbReference type="PANTHER" id="PTHR38593:SF1">
    <property type="entry name" value="BLR2558 PROTEIN"/>
    <property type="match status" value="1"/>
</dbReference>
<dbReference type="AlphaFoldDB" id="A0A517TX98"/>
<sequence length="321" mass="32951" precursor="true">MTMTRKWIGAFMLSALGGVIAGPALAQSGVESNTGQSTADRAGQPSSTAGAGATNGTAGRANTGQPATGSSASAHGDSLDQKIAVCLLLGNQEEVALAQFAEQHAQNEEVRQFAKQMIEHHQQAISQIQQAAPEAASLNLQLQGGAEGHAAAGASGVRTASAEELTASNRPGADSTNAGASRNSSSNAANGATSNSAGAGNAAAGGHAGHDQRAIQMAQQIKQECLNLTQQELSEKQGAEFDKAYMGQQVAAHLGMLAELRGSKNFASKQLQQVVSEGEQMTQKHLDEAKQIMSQLKDQQGAQGQTPQTSQRPAATTRSAR</sequence>
<dbReference type="Pfam" id="PF13628">
    <property type="entry name" value="DUF4142"/>
    <property type="match status" value="2"/>
</dbReference>
<feature type="region of interest" description="Disordered" evidence="1">
    <location>
        <begin position="293"/>
        <end position="321"/>
    </location>
</feature>
<feature type="compositionally biased region" description="Polar residues" evidence="1">
    <location>
        <begin position="29"/>
        <end position="47"/>
    </location>
</feature>
<protein>
    <recommendedName>
        <fullName evidence="3">DUF4142 domain-containing protein</fullName>
    </recommendedName>
</protein>
<feature type="signal peptide" evidence="2">
    <location>
        <begin position="1"/>
        <end position="26"/>
    </location>
</feature>
<dbReference type="Gene3D" id="1.20.1260.10">
    <property type="match status" value="1"/>
</dbReference>
<name>A0A517TX98_9BACT</name>
<reference evidence="4 5" key="1">
    <citation type="submission" date="2019-02" db="EMBL/GenBank/DDBJ databases">
        <title>Deep-cultivation of Planctomycetes and their phenomic and genomic characterization uncovers novel biology.</title>
        <authorList>
            <person name="Wiegand S."/>
            <person name="Jogler M."/>
            <person name="Boedeker C."/>
            <person name="Pinto D."/>
            <person name="Vollmers J."/>
            <person name="Rivas-Marin E."/>
            <person name="Kohn T."/>
            <person name="Peeters S.H."/>
            <person name="Heuer A."/>
            <person name="Rast P."/>
            <person name="Oberbeckmann S."/>
            <person name="Bunk B."/>
            <person name="Jeske O."/>
            <person name="Meyerdierks A."/>
            <person name="Storesund J.E."/>
            <person name="Kallscheuer N."/>
            <person name="Luecker S."/>
            <person name="Lage O.M."/>
            <person name="Pohl T."/>
            <person name="Merkel B.J."/>
            <person name="Hornburger P."/>
            <person name="Mueller R.-W."/>
            <person name="Bruemmer F."/>
            <person name="Labrenz M."/>
            <person name="Spormann A.M."/>
            <person name="Op den Camp H."/>
            <person name="Overmann J."/>
            <person name="Amann R."/>
            <person name="Jetten M.S.M."/>
            <person name="Mascher T."/>
            <person name="Medema M.H."/>
            <person name="Devos D.P."/>
            <person name="Kaster A.-K."/>
            <person name="Ovreas L."/>
            <person name="Rohde M."/>
            <person name="Galperin M.Y."/>
            <person name="Jogler C."/>
        </authorList>
    </citation>
    <scope>NUCLEOTIDE SEQUENCE [LARGE SCALE GENOMIC DNA]</scope>
    <source>
        <strain evidence="4 5">I41</strain>
    </source>
</reference>
<feature type="region of interest" description="Disordered" evidence="1">
    <location>
        <begin position="29"/>
        <end position="75"/>
    </location>
</feature>
<feature type="region of interest" description="Disordered" evidence="1">
    <location>
        <begin position="151"/>
        <end position="213"/>
    </location>
</feature>
<dbReference type="PANTHER" id="PTHR38593">
    <property type="entry name" value="BLR2558 PROTEIN"/>
    <property type="match status" value="1"/>
</dbReference>
<dbReference type="OrthoDB" id="209532at2"/>
<feature type="domain" description="DUF4142" evidence="3">
    <location>
        <begin position="80"/>
        <end position="136"/>
    </location>
</feature>
<evidence type="ECO:0000313" key="5">
    <source>
        <dbReference type="Proteomes" id="UP000317909"/>
    </source>
</evidence>
<dbReference type="Proteomes" id="UP000317909">
    <property type="component" value="Chromosome"/>
</dbReference>